<organism evidence="8 9">
    <name type="scientific">Thanatephorus cucumeris (strain AG1-IB / isolate 7/3/14)</name>
    <name type="common">Lettuce bottom rot fungus</name>
    <name type="synonym">Rhizoctonia solani</name>
    <dbReference type="NCBI Taxonomy" id="1108050"/>
    <lineage>
        <taxon>Eukaryota</taxon>
        <taxon>Fungi</taxon>
        <taxon>Dikarya</taxon>
        <taxon>Basidiomycota</taxon>
        <taxon>Agaricomycotina</taxon>
        <taxon>Agaricomycetes</taxon>
        <taxon>Cantharellales</taxon>
        <taxon>Ceratobasidiaceae</taxon>
        <taxon>Rhizoctonia</taxon>
        <taxon>Rhizoctonia solani AG-1</taxon>
    </lineage>
</organism>
<evidence type="ECO:0000313" key="9">
    <source>
        <dbReference type="Proteomes" id="UP000012065"/>
    </source>
</evidence>
<dbReference type="Gene3D" id="3.40.50.300">
    <property type="entry name" value="P-loop containing nucleotide triphosphate hydrolases"/>
    <property type="match status" value="1"/>
</dbReference>
<feature type="region of interest" description="Disordered" evidence="6">
    <location>
        <begin position="416"/>
        <end position="486"/>
    </location>
</feature>
<evidence type="ECO:0000256" key="6">
    <source>
        <dbReference type="SAM" id="MobiDB-lite"/>
    </source>
</evidence>
<dbReference type="GO" id="GO:0005730">
    <property type="term" value="C:nucleolus"/>
    <property type="evidence" value="ECO:0007669"/>
    <property type="project" value="UniProtKB-SubCell"/>
</dbReference>
<dbReference type="PANTHER" id="PTHR11089">
    <property type="entry name" value="GTP-BINDING PROTEIN-RELATED"/>
    <property type="match status" value="1"/>
</dbReference>
<proteinExistence type="predicted"/>
<evidence type="ECO:0000256" key="3">
    <source>
        <dbReference type="ARBA" id="ARBA00023054"/>
    </source>
</evidence>
<dbReference type="GO" id="GO:0005525">
    <property type="term" value="F:GTP binding"/>
    <property type="evidence" value="ECO:0007669"/>
    <property type="project" value="UniProtKB-KW"/>
</dbReference>
<dbReference type="InterPro" id="IPR023179">
    <property type="entry name" value="GTP-bd_ortho_bundle_sf"/>
</dbReference>
<dbReference type="SUPFAM" id="SSF52540">
    <property type="entry name" value="P-loop containing nucleoside triphosphate hydrolases"/>
    <property type="match status" value="1"/>
</dbReference>
<dbReference type="Gene3D" id="1.10.1580.10">
    <property type="match status" value="1"/>
</dbReference>
<dbReference type="InterPro" id="IPR050755">
    <property type="entry name" value="TRAFAC_YlqF/YawG_RiboMat"/>
</dbReference>
<dbReference type="FunFam" id="3.40.50.300:FF:000571">
    <property type="entry name" value="Guanine nucleotide-binding protein-like NSN1"/>
    <property type="match status" value="1"/>
</dbReference>
<evidence type="ECO:0000256" key="4">
    <source>
        <dbReference type="ARBA" id="ARBA00023134"/>
    </source>
</evidence>
<evidence type="ECO:0000313" key="8">
    <source>
        <dbReference type="EMBL" id="CCO26069.1"/>
    </source>
</evidence>
<dbReference type="PROSITE" id="PS51721">
    <property type="entry name" value="G_CP"/>
    <property type="match status" value="1"/>
</dbReference>
<dbReference type="AlphaFoldDB" id="M5BI67"/>
<comment type="subcellular location">
    <subcellularLocation>
        <location evidence="1">Nucleus</location>
        <location evidence="1">Nucleolus</location>
    </subcellularLocation>
</comment>
<evidence type="ECO:0000256" key="1">
    <source>
        <dbReference type="ARBA" id="ARBA00004604"/>
    </source>
</evidence>
<dbReference type="Pfam" id="PF01926">
    <property type="entry name" value="MMR_HSR1"/>
    <property type="match status" value="1"/>
</dbReference>
<feature type="domain" description="CP-type G" evidence="7">
    <location>
        <begin position="70"/>
        <end position="243"/>
    </location>
</feature>
<dbReference type="CDD" id="cd04178">
    <property type="entry name" value="Nucleostemin_like"/>
    <property type="match status" value="1"/>
</dbReference>
<comment type="caution">
    <text evidence="8">The sequence shown here is derived from an EMBL/GenBank/DDBJ whole genome shotgun (WGS) entry which is preliminary data.</text>
</comment>
<feature type="compositionally biased region" description="Polar residues" evidence="6">
    <location>
        <begin position="444"/>
        <end position="453"/>
    </location>
</feature>
<keyword evidence="3" id="KW-0175">Coiled coil</keyword>
<reference evidence="8 9" key="1">
    <citation type="journal article" date="2013" name="J. Biotechnol.">
        <title>Establishment and interpretation of the genome sequence of the phytopathogenic fungus Rhizoctonia solani AG1-IB isolate 7/3/14.</title>
        <authorList>
            <person name="Wibberg D.W."/>
            <person name="Jelonek L.J."/>
            <person name="Rupp O.R."/>
            <person name="Hennig M.H."/>
            <person name="Eikmeyer F.E."/>
            <person name="Goesmann A.G."/>
            <person name="Hartmann A.H."/>
            <person name="Borriss R.B."/>
            <person name="Grosch R.G."/>
            <person name="Puehler A.P."/>
            <person name="Schlueter A.S."/>
        </authorList>
    </citation>
    <scope>NUCLEOTIDE SEQUENCE [LARGE SCALE GENOMIC DNA]</scope>
    <source>
        <strain evidence="9">AG1-IB / isolate 7/3/14</strain>
    </source>
</reference>
<dbReference type="EMBL" id="CAOJ01000103">
    <property type="protein sequence ID" value="CCO26069.1"/>
    <property type="molecule type" value="Genomic_DNA"/>
</dbReference>
<evidence type="ECO:0000256" key="5">
    <source>
        <dbReference type="ARBA" id="ARBA00023242"/>
    </source>
</evidence>
<evidence type="ECO:0000259" key="7">
    <source>
        <dbReference type="PROSITE" id="PS51721"/>
    </source>
</evidence>
<keyword evidence="4" id="KW-0342">GTP-binding</keyword>
<keyword evidence="5" id="KW-0539">Nucleus</keyword>
<dbReference type="HOGENOM" id="CLU_011106_5_5_1"/>
<sequence>MKFKIMSRYKPLSPISSGIYAAHQNLKKSHLSIAALAMEAQGQSAAFEHREDVERNIEDTTHDPSLKAYMREFHRVVEMSDVIIQVLDARDPMGCRSPSVEDEVRRSEKKLVGVLNKIDLVPKENVEGWLRYLRHDFPVLPFKSSTQLQRSNLSHSSYSASSSSGAQPLVQLLKSYASGAPPGTSIRIGVVGLPNVGKSSLINSLKRARACSVASTPGHTKVLQEIALDRGLKLLDSPGVVWEDVQTDSAQRSLRNVLRVEAVNDPVSAVESIISPMIAMSRGRLTKGGAADLKAAGKSILHDWNTGKIPYHSTPPAVHPSSRPSVVAEGNQITGAEDVGEAKIVSQFGEAFDLNALFRDADAAVLSGDTDMIEENQEDNQMEEDSNLMQSDDLAPSIPMKRKSGIDTSLAAYPFSSLPSIDTDPPSPKRTRVGDSEGDLDMNLVTSTSQSPAHISPMSRKELRKSGHIGTGAERRRRKAERMAID</sequence>
<keyword evidence="2" id="KW-0547">Nucleotide-binding</keyword>
<dbReference type="InterPro" id="IPR006073">
    <property type="entry name" value="GTP-bd"/>
</dbReference>
<evidence type="ECO:0000256" key="2">
    <source>
        <dbReference type="ARBA" id="ARBA00022741"/>
    </source>
</evidence>
<dbReference type="Proteomes" id="UP000012065">
    <property type="component" value="Unassembled WGS sequence"/>
</dbReference>
<dbReference type="InterPro" id="IPR027417">
    <property type="entry name" value="P-loop_NTPase"/>
</dbReference>
<feature type="region of interest" description="Disordered" evidence="6">
    <location>
        <begin position="378"/>
        <end position="401"/>
    </location>
</feature>
<gene>
    <name evidence="8" type="primary">gnl3l</name>
    <name evidence="8" type="ORF">BN14_00085</name>
</gene>
<dbReference type="PANTHER" id="PTHR11089:SF30">
    <property type="entry name" value="GUANINE NUCLEOTIDE-BINDING PROTEIN-LIKE 3 HOMOLOG"/>
    <property type="match status" value="1"/>
</dbReference>
<accession>M5BI67</accession>
<protein>
    <submittedName>
        <fullName evidence="8">Gnl3l protein</fullName>
    </submittedName>
</protein>
<dbReference type="InterPro" id="IPR030378">
    <property type="entry name" value="G_CP_dom"/>
</dbReference>
<name>M5BI67_THACB</name>